<keyword evidence="1" id="KW-0812">Transmembrane</keyword>
<evidence type="ECO:0000256" key="1">
    <source>
        <dbReference type="SAM" id="Phobius"/>
    </source>
</evidence>
<keyword evidence="3" id="KW-1185">Reference proteome</keyword>
<dbReference type="Proteomes" id="UP001549167">
    <property type="component" value="Unassembled WGS sequence"/>
</dbReference>
<gene>
    <name evidence="2" type="ORF">ABID56_002476</name>
</gene>
<dbReference type="EMBL" id="JBEPMX010000016">
    <property type="protein sequence ID" value="MET3684349.1"/>
    <property type="molecule type" value="Genomic_DNA"/>
</dbReference>
<feature type="transmembrane region" description="Helical" evidence="1">
    <location>
        <begin position="184"/>
        <end position="206"/>
    </location>
</feature>
<dbReference type="NCBIfam" id="NF038403">
    <property type="entry name" value="perm_prefix_1"/>
    <property type="match status" value="1"/>
</dbReference>
<sequence>MNLNQNVQRYIDDLFKDVGDSQQLFDLKQELITNMHARISDYKKQGMSEEEALQEAKASMGDMSGLVEDMREHGEDPARLSAYTSMTNRISTVSLVLSGMLIVFGLFMTVGMMFMEVDPVAVPGTGIFIVIGGVFLTYGLLSRETTNLYAMNRIRAALYAVTVGFMLFAVFTAVTSGMATGELFVAFASFSVFFAIGVGLWLSLLLTTRVSRRK</sequence>
<feature type="transmembrane region" description="Helical" evidence="1">
    <location>
        <begin position="156"/>
        <end position="178"/>
    </location>
</feature>
<reference evidence="2 3" key="1">
    <citation type="submission" date="2024-06" db="EMBL/GenBank/DDBJ databases">
        <title>Genomic Encyclopedia of Type Strains, Phase IV (KMG-IV): sequencing the most valuable type-strain genomes for metagenomic binning, comparative biology and taxonomic classification.</title>
        <authorList>
            <person name="Goeker M."/>
        </authorList>
    </citation>
    <scope>NUCLEOTIDE SEQUENCE [LARGE SCALE GENOMIC DNA]</scope>
    <source>
        <strain evidence="2 3">DSM 23520</strain>
    </source>
</reference>
<keyword evidence="1" id="KW-0472">Membrane</keyword>
<feature type="transmembrane region" description="Helical" evidence="1">
    <location>
        <begin position="120"/>
        <end position="141"/>
    </location>
</feature>
<feature type="transmembrane region" description="Helical" evidence="1">
    <location>
        <begin position="93"/>
        <end position="114"/>
    </location>
</feature>
<evidence type="ECO:0000313" key="2">
    <source>
        <dbReference type="EMBL" id="MET3684349.1"/>
    </source>
</evidence>
<protein>
    <recommendedName>
        <fullName evidence="4">DUF1129 family protein</fullName>
    </recommendedName>
</protein>
<proteinExistence type="predicted"/>
<dbReference type="RefSeq" id="WP_354221620.1">
    <property type="nucleotide sequence ID" value="NZ_JBEPMX010000016.1"/>
</dbReference>
<evidence type="ECO:0008006" key="4">
    <source>
        <dbReference type="Google" id="ProtNLM"/>
    </source>
</evidence>
<comment type="caution">
    <text evidence="2">The sequence shown here is derived from an EMBL/GenBank/DDBJ whole genome shotgun (WGS) entry which is preliminary data.</text>
</comment>
<keyword evidence="1" id="KW-1133">Transmembrane helix</keyword>
<dbReference type="InterPro" id="IPR047928">
    <property type="entry name" value="Perm_prefix_1"/>
</dbReference>
<accession>A0ABV2KXN5</accession>
<evidence type="ECO:0000313" key="3">
    <source>
        <dbReference type="Proteomes" id="UP001549167"/>
    </source>
</evidence>
<name>A0ABV2KXN5_9BACI</name>
<organism evidence="2 3">
    <name type="scientific">Alkalibacillus flavidus</name>
    <dbReference type="NCBI Taxonomy" id="546021"/>
    <lineage>
        <taxon>Bacteria</taxon>
        <taxon>Bacillati</taxon>
        <taxon>Bacillota</taxon>
        <taxon>Bacilli</taxon>
        <taxon>Bacillales</taxon>
        <taxon>Bacillaceae</taxon>
        <taxon>Alkalibacillus</taxon>
    </lineage>
</organism>